<feature type="transmembrane region" description="Helical" evidence="2">
    <location>
        <begin position="73"/>
        <end position="95"/>
    </location>
</feature>
<sequence length="204" mass="20829">MAYCRGMPRPTLGHGHDASGDPAPSTALTPSKERSKPSARRQGRATPATPGAAAGRAVPAAAVPGPPEEPHRAFLGVSYAFGIVAGLVLGVYGVVLVPSGPRPGGTLISIGLLLALFGNTGVPFLVRWLTGTRLGAMIPLVGWIPVVLLLAASRTEGDLLLKATATGYLFLGIGVFAPVVVAVFGQARRGLTALPPRPPTVPPR</sequence>
<keyword evidence="2" id="KW-0472">Membrane</keyword>
<evidence type="ECO:0000313" key="3">
    <source>
        <dbReference type="EMBL" id="OHV47002.1"/>
    </source>
</evidence>
<dbReference type="AlphaFoldDB" id="A0A1S1RNY8"/>
<dbReference type="Proteomes" id="UP000179769">
    <property type="component" value="Unassembled WGS sequence"/>
</dbReference>
<feature type="transmembrane region" description="Helical" evidence="2">
    <location>
        <begin position="107"/>
        <end position="126"/>
    </location>
</feature>
<feature type="compositionally biased region" description="Low complexity" evidence="1">
    <location>
        <begin position="44"/>
        <end position="63"/>
    </location>
</feature>
<dbReference type="InterPro" id="IPR046095">
    <property type="entry name" value="DUF6113"/>
</dbReference>
<feature type="transmembrane region" description="Helical" evidence="2">
    <location>
        <begin position="133"/>
        <end position="153"/>
    </location>
</feature>
<dbReference type="Pfam" id="PF19608">
    <property type="entry name" value="DUF6113"/>
    <property type="match status" value="1"/>
</dbReference>
<organism evidence="3 4">
    <name type="scientific">Parafrankia soli</name>
    <dbReference type="NCBI Taxonomy" id="2599596"/>
    <lineage>
        <taxon>Bacteria</taxon>
        <taxon>Bacillati</taxon>
        <taxon>Actinomycetota</taxon>
        <taxon>Actinomycetes</taxon>
        <taxon>Frankiales</taxon>
        <taxon>Frankiaceae</taxon>
        <taxon>Parafrankia</taxon>
    </lineage>
</organism>
<feature type="region of interest" description="Disordered" evidence="1">
    <location>
        <begin position="1"/>
        <end position="65"/>
    </location>
</feature>
<dbReference type="OrthoDB" id="3217469at2"/>
<reference evidence="4" key="1">
    <citation type="submission" date="2016-07" db="EMBL/GenBank/DDBJ databases">
        <title>Frankia sp. NRRL B-16219 Genome sequencing.</title>
        <authorList>
            <person name="Ghodhbane-Gtari F."/>
            <person name="Swanson E."/>
            <person name="Gueddou A."/>
            <person name="Louati M."/>
            <person name="Nouioui I."/>
            <person name="Hezbri K."/>
            <person name="Abebe-Akele F."/>
            <person name="Simpson S."/>
            <person name="Morris K."/>
            <person name="Thomas K."/>
            <person name="Gtari M."/>
            <person name="Tisa L.S."/>
        </authorList>
    </citation>
    <scope>NUCLEOTIDE SEQUENCE [LARGE SCALE GENOMIC DNA]</scope>
    <source>
        <strain evidence="4">NRRL B-16219</strain>
    </source>
</reference>
<dbReference type="EMBL" id="MAXA01000001">
    <property type="protein sequence ID" value="OHV47002.1"/>
    <property type="molecule type" value="Genomic_DNA"/>
</dbReference>
<keyword evidence="2" id="KW-0812">Transmembrane</keyword>
<proteinExistence type="predicted"/>
<evidence type="ECO:0000313" key="4">
    <source>
        <dbReference type="Proteomes" id="UP000179769"/>
    </source>
</evidence>
<evidence type="ECO:0000256" key="1">
    <source>
        <dbReference type="SAM" id="MobiDB-lite"/>
    </source>
</evidence>
<comment type="caution">
    <text evidence="3">The sequence shown here is derived from an EMBL/GenBank/DDBJ whole genome shotgun (WGS) entry which is preliminary data.</text>
</comment>
<name>A0A1S1RNY8_9ACTN</name>
<accession>A0A1S1RNY8</accession>
<evidence type="ECO:0000256" key="2">
    <source>
        <dbReference type="SAM" id="Phobius"/>
    </source>
</evidence>
<feature type="transmembrane region" description="Helical" evidence="2">
    <location>
        <begin position="165"/>
        <end position="184"/>
    </location>
</feature>
<protein>
    <recommendedName>
        <fullName evidence="5">Integral membrane protein</fullName>
    </recommendedName>
</protein>
<keyword evidence="4" id="KW-1185">Reference proteome</keyword>
<evidence type="ECO:0008006" key="5">
    <source>
        <dbReference type="Google" id="ProtNLM"/>
    </source>
</evidence>
<keyword evidence="2" id="KW-1133">Transmembrane helix</keyword>
<gene>
    <name evidence="3" type="ORF">BBK14_00785</name>
</gene>